<protein>
    <submittedName>
        <fullName evidence="1">Uncharacterized protein</fullName>
    </submittedName>
</protein>
<proteinExistence type="predicted"/>
<gene>
    <name evidence="1" type="ORF">SAMN05192573_11624</name>
</gene>
<name>A0A1G8HTC4_9SPHI</name>
<dbReference type="STRING" id="551996.SAMN05192573_11624"/>
<keyword evidence="2" id="KW-1185">Reference proteome</keyword>
<dbReference type="EMBL" id="FNCG01000016">
    <property type="protein sequence ID" value="SDI09874.1"/>
    <property type="molecule type" value="Genomic_DNA"/>
</dbReference>
<organism evidence="1 2">
    <name type="scientific">Mucilaginibacter gossypii</name>
    <dbReference type="NCBI Taxonomy" id="551996"/>
    <lineage>
        <taxon>Bacteria</taxon>
        <taxon>Pseudomonadati</taxon>
        <taxon>Bacteroidota</taxon>
        <taxon>Sphingobacteriia</taxon>
        <taxon>Sphingobacteriales</taxon>
        <taxon>Sphingobacteriaceae</taxon>
        <taxon>Mucilaginibacter</taxon>
    </lineage>
</organism>
<dbReference type="Proteomes" id="UP000199705">
    <property type="component" value="Unassembled WGS sequence"/>
</dbReference>
<evidence type="ECO:0000313" key="1">
    <source>
        <dbReference type="EMBL" id="SDI09874.1"/>
    </source>
</evidence>
<evidence type="ECO:0000313" key="2">
    <source>
        <dbReference type="Proteomes" id="UP000199705"/>
    </source>
</evidence>
<dbReference type="AlphaFoldDB" id="A0A1G8HTC4"/>
<sequence>MQRHRGKSLECCNKVNALKALFNHFKMTTHDTRFNNLVI</sequence>
<reference evidence="2" key="1">
    <citation type="submission" date="2016-10" db="EMBL/GenBank/DDBJ databases">
        <authorList>
            <person name="Varghese N."/>
            <person name="Submissions S."/>
        </authorList>
    </citation>
    <scope>NUCLEOTIDE SEQUENCE [LARGE SCALE GENOMIC DNA]</scope>
    <source>
        <strain evidence="2">Gh-67</strain>
    </source>
</reference>
<accession>A0A1G8HTC4</accession>